<dbReference type="SUPFAM" id="SSF52540">
    <property type="entry name" value="P-loop containing nucleoside triphosphate hydrolases"/>
    <property type="match status" value="1"/>
</dbReference>
<keyword evidence="10" id="KW-0472">Membrane</keyword>
<keyword evidence="14" id="KW-1185">Reference proteome</keyword>
<dbReference type="InterPro" id="IPR032807">
    <property type="entry name" value="GNVR"/>
</dbReference>
<evidence type="ECO:0000259" key="12">
    <source>
        <dbReference type="Pfam" id="PF13807"/>
    </source>
</evidence>
<protein>
    <recommendedName>
        <fullName evidence="2">non-specific protein-tyrosine kinase</fullName>
        <ecNumber evidence="2">2.7.10.2</ecNumber>
    </recommendedName>
</protein>
<gene>
    <name evidence="13" type="ORF">AAG747_17745</name>
</gene>
<dbReference type="InterPro" id="IPR025669">
    <property type="entry name" value="AAA_dom"/>
</dbReference>
<dbReference type="Pfam" id="PF13614">
    <property type="entry name" value="AAA_31"/>
    <property type="match status" value="1"/>
</dbReference>
<dbReference type="Gene3D" id="3.40.50.300">
    <property type="entry name" value="P-loop containing nucleotide triphosphate hydrolases"/>
    <property type="match status" value="1"/>
</dbReference>
<feature type="transmembrane region" description="Helical" evidence="10">
    <location>
        <begin position="32"/>
        <end position="50"/>
    </location>
</feature>
<comment type="caution">
    <text evidence="13">The sequence shown here is derived from an EMBL/GenBank/DDBJ whole genome shotgun (WGS) entry which is preliminary data.</text>
</comment>
<dbReference type="NCBIfam" id="TIGR01007">
    <property type="entry name" value="eps_fam"/>
    <property type="match status" value="1"/>
</dbReference>
<keyword evidence="9" id="KW-0175">Coiled coil</keyword>
<dbReference type="InterPro" id="IPR005702">
    <property type="entry name" value="Wzc-like_C"/>
</dbReference>
<evidence type="ECO:0000256" key="2">
    <source>
        <dbReference type="ARBA" id="ARBA00011903"/>
    </source>
</evidence>
<dbReference type="Proteomes" id="UP001403385">
    <property type="component" value="Unassembled WGS sequence"/>
</dbReference>
<keyword evidence="10" id="KW-1133">Transmembrane helix</keyword>
<evidence type="ECO:0000313" key="14">
    <source>
        <dbReference type="Proteomes" id="UP001403385"/>
    </source>
</evidence>
<evidence type="ECO:0000256" key="9">
    <source>
        <dbReference type="SAM" id="Coils"/>
    </source>
</evidence>
<dbReference type="InterPro" id="IPR027417">
    <property type="entry name" value="P-loop_NTPase"/>
</dbReference>
<evidence type="ECO:0000313" key="13">
    <source>
        <dbReference type="EMBL" id="MEN7549772.1"/>
    </source>
</evidence>
<accession>A0AAW9S8E7</accession>
<dbReference type="AlphaFoldDB" id="A0AAW9S8E7"/>
<feature type="domain" description="AAA" evidence="11">
    <location>
        <begin position="587"/>
        <end position="705"/>
    </location>
</feature>
<reference evidence="13 14" key="1">
    <citation type="submission" date="2024-04" db="EMBL/GenBank/DDBJ databases">
        <title>Novel genus in family Flammeovirgaceae.</title>
        <authorList>
            <person name="Nguyen T.H."/>
            <person name="Vuong T.Q."/>
            <person name="Le H."/>
            <person name="Kim S.-G."/>
        </authorList>
    </citation>
    <scope>NUCLEOTIDE SEQUENCE [LARGE SCALE GENOMIC DNA]</scope>
    <source>
        <strain evidence="13 14">JCM 23209</strain>
    </source>
</reference>
<evidence type="ECO:0000256" key="4">
    <source>
        <dbReference type="ARBA" id="ARBA00022741"/>
    </source>
</evidence>
<dbReference type="InterPro" id="IPR050445">
    <property type="entry name" value="Bact_polysacc_biosynth/exp"/>
</dbReference>
<feature type="transmembrane region" description="Helical" evidence="10">
    <location>
        <begin position="501"/>
        <end position="522"/>
    </location>
</feature>
<comment type="similarity">
    <text evidence="1">Belongs to the CpsD/CapB family.</text>
</comment>
<evidence type="ECO:0000256" key="5">
    <source>
        <dbReference type="ARBA" id="ARBA00022777"/>
    </source>
</evidence>
<evidence type="ECO:0000256" key="3">
    <source>
        <dbReference type="ARBA" id="ARBA00022679"/>
    </source>
</evidence>
<keyword evidence="7" id="KW-0829">Tyrosine-protein kinase</keyword>
<sequence length="798" mass="90661">MEQVKEHFSFGNHRKDDIFLDIKKVFGKILKYWYFIFLSVAACVVVAFFVNRYTHPVYLVNTSVLMKGQKNEGITLSDIFSLQGRSSGGSNLKDEAVLLTSYKLIKSTLKNLNFGISYFIEDNYLLKELYQHTPVTLTLYKTSTNIPYGKQFACKILNRESFQLIDEDKVQNFKFGRTIDIEGFIFKIDLNENAEKYIGNQIIFQVNNIEQLVKHYRNSLSINPISEKSSVLNISITGTNPAKEMDFLNALVKNYIDKDKDEKNYNSKRTIEFIDQQLAKNSDSLRTIEGRMQDFRDQNATLNLSTEGNQLFKDIQELEKQKSSIELAQQYYDYLENSLSSQEGKLEQVEVPASIGLQDPVLNSLVKKLVDTQIEVKSIADDPNELKHNPRVQSKLQTIEELKVNILSNIKNVTATNRITLNDLSRRIGLFNSSLQRLPKAEREYINIQRNYSLSENLYMLLMQKKTEAGIAAASVESDFKVINSAELVGGALKPRPIKNYITAVIVGLVVPIGIILIVYLLNDKVTSKEDVLRLTSIPVIGSIVSAKNAADIFERKAKPNSALSESFRSIRTKLQYLVSSKGDQAKVILLTSSISGEGKTFCSKYLAYLLSITNKRVVLINSDLRKPNVSREYGSIGAGLSSYLAGLNDIQEIINRSPYDNLYLIKSGEIPPNPGELLLSKRMEDLLTYLKSNFDYIILDSAPIGIVSDGLELMKFADANILLVRQNYSLKSYVHEFNELYHSGRYQHIVVMMNDVKSKKLQYGYGYYAEDKKSKKVKKQLEKLKEQKDQLVTTKES</sequence>
<dbReference type="GO" id="GO:0004715">
    <property type="term" value="F:non-membrane spanning protein tyrosine kinase activity"/>
    <property type="evidence" value="ECO:0007669"/>
    <property type="project" value="UniProtKB-EC"/>
</dbReference>
<dbReference type="PANTHER" id="PTHR32309:SF13">
    <property type="entry name" value="FERRIC ENTEROBACTIN TRANSPORT PROTEIN FEPE"/>
    <property type="match status" value="1"/>
</dbReference>
<dbReference type="PANTHER" id="PTHR32309">
    <property type="entry name" value="TYROSINE-PROTEIN KINASE"/>
    <property type="match status" value="1"/>
</dbReference>
<dbReference type="EC" id="2.7.10.2" evidence="2"/>
<keyword evidence="6" id="KW-0067">ATP-binding</keyword>
<keyword evidence="4" id="KW-0547">Nucleotide-binding</keyword>
<dbReference type="RefSeq" id="WP_346822550.1">
    <property type="nucleotide sequence ID" value="NZ_JBDKWZ010000010.1"/>
</dbReference>
<feature type="domain" description="Tyrosine-protein kinase G-rich" evidence="12">
    <location>
        <begin position="441"/>
        <end position="518"/>
    </location>
</feature>
<feature type="coiled-coil region" evidence="9">
    <location>
        <begin position="771"/>
        <end position="798"/>
    </location>
</feature>
<keyword evidence="3 13" id="KW-0808">Transferase</keyword>
<proteinExistence type="inferred from homology"/>
<dbReference type="Pfam" id="PF13807">
    <property type="entry name" value="GNVR"/>
    <property type="match status" value="1"/>
</dbReference>
<dbReference type="GO" id="GO:0005524">
    <property type="term" value="F:ATP binding"/>
    <property type="evidence" value="ECO:0007669"/>
    <property type="project" value="UniProtKB-KW"/>
</dbReference>
<keyword evidence="10" id="KW-0812">Transmembrane</keyword>
<dbReference type="GO" id="GO:0005886">
    <property type="term" value="C:plasma membrane"/>
    <property type="evidence" value="ECO:0007669"/>
    <property type="project" value="TreeGrafter"/>
</dbReference>
<dbReference type="CDD" id="cd05387">
    <property type="entry name" value="BY-kinase"/>
    <property type="match status" value="1"/>
</dbReference>
<evidence type="ECO:0000256" key="1">
    <source>
        <dbReference type="ARBA" id="ARBA00007316"/>
    </source>
</evidence>
<keyword evidence="5" id="KW-0418">Kinase</keyword>
<organism evidence="13 14">
    <name type="scientific">Rapidithrix thailandica</name>
    <dbReference type="NCBI Taxonomy" id="413964"/>
    <lineage>
        <taxon>Bacteria</taxon>
        <taxon>Pseudomonadati</taxon>
        <taxon>Bacteroidota</taxon>
        <taxon>Cytophagia</taxon>
        <taxon>Cytophagales</taxon>
        <taxon>Flammeovirgaceae</taxon>
        <taxon>Rapidithrix</taxon>
    </lineage>
</organism>
<evidence type="ECO:0000256" key="6">
    <source>
        <dbReference type="ARBA" id="ARBA00022840"/>
    </source>
</evidence>
<evidence type="ECO:0000256" key="7">
    <source>
        <dbReference type="ARBA" id="ARBA00023137"/>
    </source>
</evidence>
<dbReference type="EMBL" id="JBDKWZ010000010">
    <property type="protein sequence ID" value="MEN7549772.1"/>
    <property type="molecule type" value="Genomic_DNA"/>
</dbReference>
<evidence type="ECO:0000256" key="10">
    <source>
        <dbReference type="SAM" id="Phobius"/>
    </source>
</evidence>
<evidence type="ECO:0000256" key="8">
    <source>
        <dbReference type="ARBA" id="ARBA00051245"/>
    </source>
</evidence>
<evidence type="ECO:0000259" key="11">
    <source>
        <dbReference type="Pfam" id="PF13614"/>
    </source>
</evidence>
<comment type="catalytic activity">
    <reaction evidence="8">
        <text>L-tyrosyl-[protein] + ATP = O-phospho-L-tyrosyl-[protein] + ADP + H(+)</text>
        <dbReference type="Rhea" id="RHEA:10596"/>
        <dbReference type="Rhea" id="RHEA-COMP:10136"/>
        <dbReference type="Rhea" id="RHEA-COMP:20101"/>
        <dbReference type="ChEBI" id="CHEBI:15378"/>
        <dbReference type="ChEBI" id="CHEBI:30616"/>
        <dbReference type="ChEBI" id="CHEBI:46858"/>
        <dbReference type="ChEBI" id="CHEBI:61978"/>
        <dbReference type="ChEBI" id="CHEBI:456216"/>
        <dbReference type="EC" id="2.7.10.2"/>
    </reaction>
</comment>
<name>A0AAW9S8E7_9BACT</name>